<dbReference type="SUPFAM" id="SSF50104">
    <property type="entry name" value="Translation proteins SH3-like domain"/>
    <property type="match status" value="1"/>
</dbReference>
<accession>A0A8T4L954</accession>
<protein>
    <recommendedName>
        <fullName evidence="6">50S ribosomal protein L2</fullName>
    </recommendedName>
</protein>
<evidence type="ECO:0000259" key="8">
    <source>
        <dbReference type="SMART" id="SM01382"/>
    </source>
</evidence>
<dbReference type="Gene3D" id="4.10.950.10">
    <property type="entry name" value="Ribosomal protein L2, domain 3"/>
    <property type="match status" value="1"/>
</dbReference>
<evidence type="ECO:0000259" key="9">
    <source>
        <dbReference type="SMART" id="SM01383"/>
    </source>
</evidence>
<dbReference type="InterPro" id="IPR023672">
    <property type="entry name" value="Ribosomal_uL2_arc_euk"/>
</dbReference>
<evidence type="ECO:0000256" key="6">
    <source>
        <dbReference type="ARBA" id="ARBA00035459"/>
    </source>
</evidence>
<dbReference type="NCBIfam" id="NF007180">
    <property type="entry name" value="PRK09612.1"/>
    <property type="match status" value="1"/>
</dbReference>
<keyword evidence="4 10" id="KW-0689">Ribosomal protein</keyword>
<dbReference type="GO" id="GO:0002181">
    <property type="term" value="P:cytoplasmic translation"/>
    <property type="evidence" value="ECO:0007669"/>
    <property type="project" value="TreeGrafter"/>
</dbReference>
<dbReference type="InterPro" id="IPR012340">
    <property type="entry name" value="NA-bd_OB-fold"/>
</dbReference>
<feature type="domain" description="Large ribosomal subunit protein uL2 C-terminal" evidence="8">
    <location>
        <begin position="91"/>
        <end position="223"/>
    </location>
</feature>
<dbReference type="SUPFAM" id="SSF50249">
    <property type="entry name" value="Nucleic acid-binding proteins"/>
    <property type="match status" value="1"/>
</dbReference>
<dbReference type="GO" id="GO:0003735">
    <property type="term" value="F:structural constituent of ribosome"/>
    <property type="evidence" value="ECO:0007669"/>
    <property type="project" value="InterPro"/>
</dbReference>
<evidence type="ECO:0000313" key="10">
    <source>
        <dbReference type="EMBL" id="MBS3062079.1"/>
    </source>
</evidence>
<reference evidence="10" key="1">
    <citation type="submission" date="2021-03" db="EMBL/GenBank/DDBJ databases">
        <authorList>
            <person name="Jaffe A."/>
        </authorList>
    </citation>
    <scope>NUCLEOTIDE SEQUENCE</scope>
    <source>
        <strain evidence="10">RIFCSPLOWO2_01_FULL_AR10_48_17</strain>
    </source>
</reference>
<evidence type="ECO:0000256" key="3">
    <source>
        <dbReference type="ARBA" id="ARBA00022884"/>
    </source>
</evidence>
<dbReference type="GO" id="GO:0019843">
    <property type="term" value="F:rRNA binding"/>
    <property type="evidence" value="ECO:0007669"/>
    <property type="project" value="UniProtKB-KW"/>
</dbReference>
<dbReference type="InterPro" id="IPR008991">
    <property type="entry name" value="Translation_prot_SH3-like_sf"/>
</dbReference>
<dbReference type="InterPro" id="IPR014722">
    <property type="entry name" value="Rib_uL2_dom2"/>
</dbReference>
<evidence type="ECO:0000256" key="5">
    <source>
        <dbReference type="ARBA" id="ARBA00023274"/>
    </source>
</evidence>
<dbReference type="Pfam" id="PF00181">
    <property type="entry name" value="Ribosomal_L2_N"/>
    <property type="match status" value="1"/>
</dbReference>
<dbReference type="InterPro" id="IPR002171">
    <property type="entry name" value="Ribosomal_uL2"/>
</dbReference>
<dbReference type="GO" id="GO:0022625">
    <property type="term" value="C:cytosolic large ribosomal subunit"/>
    <property type="evidence" value="ECO:0007669"/>
    <property type="project" value="TreeGrafter"/>
</dbReference>
<dbReference type="SMART" id="SM01383">
    <property type="entry name" value="Ribosomal_L2"/>
    <property type="match status" value="1"/>
</dbReference>
<dbReference type="FunFam" id="4.10.950.10:FF:000002">
    <property type="entry name" value="60S ribosomal protein L2"/>
    <property type="match status" value="1"/>
</dbReference>
<keyword evidence="5" id="KW-0687">Ribonucleoprotein</keyword>
<evidence type="ECO:0000313" key="11">
    <source>
        <dbReference type="Proteomes" id="UP000675968"/>
    </source>
</evidence>
<name>A0A8T4L954_9ARCH</name>
<dbReference type="PANTHER" id="PTHR13691:SF16">
    <property type="entry name" value="LARGE RIBOSOMAL SUBUNIT PROTEIN UL2"/>
    <property type="match status" value="1"/>
</dbReference>
<dbReference type="SMART" id="SM01382">
    <property type="entry name" value="Ribosomal_L2_C"/>
    <property type="match status" value="1"/>
</dbReference>
<evidence type="ECO:0000256" key="7">
    <source>
        <dbReference type="SAM" id="MobiDB-lite"/>
    </source>
</evidence>
<comment type="similarity">
    <text evidence="1">Belongs to the universal ribosomal protein uL2 family.</text>
</comment>
<evidence type="ECO:0000256" key="2">
    <source>
        <dbReference type="ARBA" id="ARBA00022730"/>
    </source>
</evidence>
<dbReference type="InterPro" id="IPR022666">
    <property type="entry name" value="Ribosomal_uL2_RNA-bd_dom"/>
</dbReference>
<dbReference type="Gene3D" id="2.40.50.140">
    <property type="entry name" value="Nucleic acid-binding proteins"/>
    <property type="match status" value="1"/>
</dbReference>
<evidence type="ECO:0000256" key="1">
    <source>
        <dbReference type="ARBA" id="ARBA00005636"/>
    </source>
</evidence>
<sequence length="240" mass="25494">MGKSLRAQRRGKGSFTFIATKKGTADVRYLRSSDTEPLGVLSGQVLELETDAGRSAVLARVLFSNGKESYMIAAEGLTKGQSIEMGKNAQVGIGNVLPVAQIPEGCPIFCVEKMAEDGGSLVRASGLYGLIMSKTAKNALVKLSSGKTIELPLECRATIGCVAGGGRHEKPMLKAGTHFHLMKARRRHYPGLRGVAMNAVDHPFGGSQHHAGKSKSTKRNAPPGRKVGAIASSRTGRRKR</sequence>
<keyword evidence="3" id="KW-0694">RNA-binding</keyword>
<dbReference type="EMBL" id="JAGVWC010000012">
    <property type="protein sequence ID" value="MBS3062079.1"/>
    <property type="molecule type" value="Genomic_DNA"/>
</dbReference>
<dbReference type="Gene3D" id="2.30.30.30">
    <property type="match status" value="1"/>
</dbReference>
<dbReference type="PIRSF" id="PIRSF002158">
    <property type="entry name" value="Ribosomal_L2"/>
    <property type="match status" value="1"/>
</dbReference>
<dbReference type="InterPro" id="IPR014726">
    <property type="entry name" value="Ribosomal_uL2_dom3"/>
</dbReference>
<dbReference type="InterPro" id="IPR022671">
    <property type="entry name" value="Ribosomal_uL2_CS"/>
</dbReference>
<dbReference type="PROSITE" id="PS00467">
    <property type="entry name" value="RIBOSOMAL_L2"/>
    <property type="match status" value="1"/>
</dbReference>
<gene>
    <name evidence="10" type="ORF">J4215_05850</name>
</gene>
<dbReference type="PANTHER" id="PTHR13691">
    <property type="entry name" value="RIBOSOMAL PROTEIN L2"/>
    <property type="match status" value="1"/>
</dbReference>
<dbReference type="Pfam" id="PF03947">
    <property type="entry name" value="Ribosomal_L2_C"/>
    <property type="match status" value="1"/>
</dbReference>
<proteinExistence type="inferred from homology"/>
<keyword evidence="2" id="KW-0699">rRNA-binding</keyword>
<organism evidence="10 11">
    <name type="scientific">Candidatus Iainarchaeum sp</name>
    <dbReference type="NCBI Taxonomy" id="3101447"/>
    <lineage>
        <taxon>Archaea</taxon>
        <taxon>Candidatus Iainarchaeota</taxon>
        <taxon>Candidatus Iainarchaeia</taxon>
        <taxon>Candidatus Iainarchaeales</taxon>
        <taxon>Candidatus Iainarchaeaceae</taxon>
        <taxon>Candidatus Iainarchaeum</taxon>
    </lineage>
</organism>
<feature type="region of interest" description="Disordered" evidence="7">
    <location>
        <begin position="200"/>
        <end position="240"/>
    </location>
</feature>
<dbReference type="AlphaFoldDB" id="A0A8T4L954"/>
<reference evidence="10" key="2">
    <citation type="submission" date="2021-05" db="EMBL/GenBank/DDBJ databases">
        <title>Protein family content uncovers lineage relationships and bacterial pathway maintenance mechanisms in DPANN archaea.</title>
        <authorList>
            <person name="Castelle C.J."/>
            <person name="Meheust R."/>
            <person name="Jaffe A.L."/>
            <person name="Seitz K."/>
            <person name="Gong X."/>
            <person name="Baker B.J."/>
            <person name="Banfield J.F."/>
        </authorList>
    </citation>
    <scope>NUCLEOTIDE SEQUENCE</scope>
    <source>
        <strain evidence="10">RIFCSPLOWO2_01_FULL_AR10_48_17</strain>
    </source>
</reference>
<comment type="caution">
    <text evidence="10">The sequence shown here is derived from an EMBL/GenBank/DDBJ whole genome shotgun (WGS) entry which is preliminary data.</text>
</comment>
<evidence type="ECO:0000256" key="4">
    <source>
        <dbReference type="ARBA" id="ARBA00022980"/>
    </source>
</evidence>
<dbReference type="InterPro" id="IPR022669">
    <property type="entry name" value="Ribosomal_uL2_C"/>
</dbReference>
<dbReference type="Proteomes" id="UP000675968">
    <property type="component" value="Unassembled WGS sequence"/>
</dbReference>
<feature type="domain" description="Large ribosomal subunit protein uL2 RNA-binding" evidence="9">
    <location>
        <begin position="11"/>
        <end position="85"/>
    </location>
</feature>